<protein>
    <recommendedName>
        <fullName evidence="3">GLPGLI family protein</fullName>
    </recommendedName>
</protein>
<reference evidence="1" key="1">
    <citation type="submission" date="2022-04" db="EMBL/GenBank/DDBJ databases">
        <authorList>
            <person name="Ren T."/>
        </authorList>
    </citation>
    <scope>NUCLEOTIDE SEQUENCE</scope>
    <source>
        <strain evidence="1">F63249</strain>
    </source>
</reference>
<organism evidence="1 2">
    <name type="scientific">Psychroserpens algicola</name>
    <dbReference type="NCBI Taxonomy" id="1719034"/>
    <lineage>
        <taxon>Bacteria</taxon>
        <taxon>Pseudomonadati</taxon>
        <taxon>Bacteroidota</taxon>
        <taxon>Flavobacteriia</taxon>
        <taxon>Flavobacteriales</taxon>
        <taxon>Flavobacteriaceae</taxon>
        <taxon>Psychroserpens</taxon>
    </lineage>
</organism>
<dbReference type="Proteomes" id="UP001203687">
    <property type="component" value="Unassembled WGS sequence"/>
</dbReference>
<gene>
    <name evidence="1" type="ORF">MUY34_16505</name>
</gene>
<evidence type="ECO:0000313" key="1">
    <source>
        <dbReference type="EMBL" id="MCK8482234.1"/>
    </source>
</evidence>
<name>A0ABT0HCY9_9FLAO</name>
<comment type="caution">
    <text evidence="1">The sequence shown here is derived from an EMBL/GenBank/DDBJ whole genome shotgun (WGS) entry which is preliminary data.</text>
</comment>
<dbReference type="EMBL" id="JALPQF010000024">
    <property type="protein sequence ID" value="MCK8482234.1"/>
    <property type="molecule type" value="Genomic_DNA"/>
</dbReference>
<evidence type="ECO:0000313" key="2">
    <source>
        <dbReference type="Proteomes" id="UP001203687"/>
    </source>
</evidence>
<sequence length="235" mass="27425">MLSLLMTVSCFCFAQNQSVEHILSKSQMFLQDKIEMHCSMNYNLYPTLKSKDVIENYDGLVLKNEDNYFIKINNTIFLNKLHTNKFIKLNTDQKLIQYTVDKNTKSNNQSLFDQIKVLTDLYKNHDLTSEGNFWVCTLSPNTISQLPYSKVQLFVNKDTNLLSKQVLYFSSQMPYKEKDGTNHLGNPRLEILISDYKFALTQKEKELTLLSHYIIDNESDIRPSAAYKTFKIIQD</sequence>
<proteinExistence type="predicted"/>
<keyword evidence="2" id="KW-1185">Reference proteome</keyword>
<evidence type="ECO:0008006" key="3">
    <source>
        <dbReference type="Google" id="ProtNLM"/>
    </source>
</evidence>
<accession>A0ABT0HCY9</accession>